<evidence type="ECO:0000313" key="4">
    <source>
        <dbReference type="EMBL" id="RRR72968.1"/>
    </source>
</evidence>
<name>A0A426U129_9CHLR</name>
<dbReference type="AlphaFoldDB" id="A0A426U129"/>
<dbReference type="PANTHER" id="PTHR46401:SF2">
    <property type="entry name" value="GLYCOSYLTRANSFERASE WBBK-RELATED"/>
    <property type="match status" value="1"/>
</dbReference>
<dbReference type="Proteomes" id="UP000280307">
    <property type="component" value="Unassembled WGS sequence"/>
</dbReference>
<dbReference type="PANTHER" id="PTHR46401">
    <property type="entry name" value="GLYCOSYLTRANSFERASE WBBK-RELATED"/>
    <property type="match status" value="1"/>
</dbReference>
<dbReference type="GO" id="GO:0009103">
    <property type="term" value="P:lipopolysaccharide biosynthetic process"/>
    <property type="evidence" value="ECO:0007669"/>
    <property type="project" value="TreeGrafter"/>
</dbReference>
<dbReference type="EMBL" id="RSAS01000365">
    <property type="protein sequence ID" value="RRR72968.1"/>
    <property type="molecule type" value="Genomic_DNA"/>
</dbReference>
<feature type="domain" description="Glycosyl transferase family 1" evidence="2">
    <location>
        <begin position="220"/>
        <end position="353"/>
    </location>
</feature>
<evidence type="ECO:0000259" key="2">
    <source>
        <dbReference type="Pfam" id="PF00534"/>
    </source>
</evidence>
<comment type="caution">
    <text evidence="4">The sequence shown here is derived from an EMBL/GenBank/DDBJ whole genome shotgun (WGS) entry which is preliminary data.</text>
</comment>
<evidence type="ECO:0000313" key="5">
    <source>
        <dbReference type="Proteomes" id="UP000280307"/>
    </source>
</evidence>
<dbReference type="Pfam" id="PF13439">
    <property type="entry name" value="Glyco_transf_4"/>
    <property type="match status" value="1"/>
</dbReference>
<evidence type="ECO:0000256" key="1">
    <source>
        <dbReference type="ARBA" id="ARBA00022679"/>
    </source>
</evidence>
<organism evidence="4 5">
    <name type="scientific">Candidatus Viridilinea halotolerans</name>
    <dbReference type="NCBI Taxonomy" id="2491704"/>
    <lineage>
        <taxon>Bacteria</taxon>
        <taxon>Bacillati</taxon>
        <taxon>Chloroflexota</taxon>
        <taxon>Chloroflexia</taxon>
        <taxon>Chloroflexales</taxon>
        <taxon>Chloroflexineae</taxon>
        <taxon>Oscillochloridaceae</taxon>
        <taxon>Candidatus Viridilinea</taxon>
    </lineage>
</organism>
<dbReference type="InterPro" id="IPR028098">
    <property type="entry name" value="Glyco_trans_4-like_N"/>
</dbReference>
<dbReference type="SUPFAM" id="SSF53756">
    <property type="entry name" value="UDP-Glycosyltransferase/glycogen phosphorylase"/>
    <property type="match status" value="1"/>
</dbReference>
<gene>
    <name evidence="4" type="ORF">EI684_09510</name>
</gene>
<keyword evidence="1 4" id="KW-0808">Transferase</keyword>
<dbReference type="Pfam" id="PF00534">
    <property type="entry name" value="Glycos_transf_1"/>
    <property type="match status" value="1"/>
</dbReference>
<dbReference type="CDD" id="cd03809">
    <property type="entry name" value="GT4_MtfB-like"/>
    <property type="match status" value="1"/>
</dbReference>
<sequence length="398" mass="44066">MFFTMRIGIDIRYLSHGLVGGVQYYVKQLIPALWAAGEAHSFVLYADRKAPLELAEWPAHVDVRYLGYRNGLSSVANDLLLLRRAMAADRLDVAHFPANYGFAPPGVAAVITLHDEINIMPLPAIIRGHAKQPRTMAMMTYLHLVSRTALGRAAGVLTVSEYARQQILRYAARRLTPERIVATYHAPAPDSKRISDPAIHAALRERHAITRPYLLADGLKNPAVLVRAWRLLPAELRENYMLVFFARRQPWPAVDEAVKAGFARLLLRPPRDELLTLFSGAEAFLFPSWIEGFGVPLLEAMSCGAPVIASDRGSIPEVAGGAALLAAAEDETTFAQHITSVLRDAATAERLRTLGYARAAQFSWPQTAQQTLAAYARFEEQKNRGTGEQKNRGTERSH</sequence>
<reference evidence="4 5" key="1">
    <citation type="submission" date="2018-12" db="EMBL/GenBank/DDBJ databases">
        <title>Genome Sequence of Candidatus Viridilinea halotolerans isolated from saline sulfide-rich spring.</title>
        <authorList>
            <person name="Grouzdev D.S."/>
            <person name="Burganskaya E.I."/>
            <person name="Krutkina M.S."/>
            <person name="Sukhacheva M.V."/>
            <person name="Gorlenko V.M."/>
        </authorList>
    </citation>
    <scope>NUCLEOTIDE SEQUENCE [LARGE SCALE GENOMIC DNA]</scope>
    <source>
        <strain evidence="4">Chok-6</strain>
    </source>
</reference>
<dbReference type="InterPro" id="IPR001296">
    <property type="entry name" value="Glyco_trans_1"/>
</dbReference>
<evidence type="ECO:0000259" key="3">
    <source>
        <dbReference type="Pfam" id="PF13439"/>
    </source>
</evidence>
<protein>
    <submittedName>
        <fullName evidence="4">Glycosyltransferase family 1 protein</fullName>
    </submittedName>
</protein>
<dbReference type="Gene3D" id="3.40.50.2000">
    <property type="entry name" value="Glycogen Phosphorylase B"/>
    <property type="match status" value="2"/>
</dbReference>
<feature type="domain" description="Glycosyltransferase subfamily 4-like N-terminal" evidence="3">
    <location>
        <begin position="19"/>
        <end position="171"/>
    </location>
</feature>
<dbReference type="GO" id="GO:0016757">
    <property type="term" value="F:glycosyltransferase activity"/>
    <property type="evidence" value="ECO:0007669"/>
    <property type="project" value="InterPro"/>
</dbReference>
<proteinExistence type="predicted"/>
<accession>A0A426U129</accession>